<evidence type="ECO:0000256" key="1">
    <source>
        <dbReference type="SAM" id="MobiDB-lite"/>
    </source>
</evidence>
<feature type="compositionally biased region" description="Polar residues" evidence="1">
    <location>
        <begin position="42"/>
        <end position="53"/>
    </location>
</feature>
<dbReference type="AlphaFoldDB" id="A0A427A018"/>
<protein>
    <submittedName>
        <fullName evidence="2">Uncharacterized protein</fullName>
    </submittedName>
</protein>
<feature type="region of interest" description="Disordered" evidence="1">
    <location>
        <begin position="33"/>
        <end position="62"/>
    </location>
</feature>
<feature type="compositionally biased region" description="Basic and acidic residues" evidence="1">
    <location>
        <begin position="112"/>
        <end position="126"/>
    </location>
</feature>
<dbReference type="EMBL" id="AMZH03004306">
    <property type="protein sequence ID" value="RRT69558.1"/>
    <property type="molecule type" value="Genomic_DNA"/>
</dbReference>
<name>A0A427A018_ENSVE</name>
<reference evidence="2 3" key="1">
    <citation type="journal article" date="2014" name="Agronomy (Basel)">
        <title>A Draft Genome Sequence for Ensete ventricosum, the Drought-Tolerant Tree Against Hunger.</title>
        <authorList>
            <person name="Harrison J."/>
            <person name="Moore K.A."/>
            <person name="Paszkiewicz K."/>
            <person name="Jones T."/>
            <person name="Grant M."/>
            <person name="Ambacheew D."/>
            <person name="Muzemil S."/>
            <person name="Studholme D.J."/>
        </authorList>
    </citation>
    <scope>NUCLEOTIDE SEQUENCE [LARGE SCALE GENOMIC DNA]</scope>
</reference>
<feature type="region of interest" description="Disordered" evidence="1">
    <location>
        <begin position="76"/>
        <end position="126"/>
    </location>
</feature>
<evidence type="ECO:0000313" key="2">
    <source>
        <dbReference type="EMBL" id="RRT69558.1"/>
    </source>
</evidence>
<comment type="caution">
    <text evidence="2">The sequence shown here is derived from an EMBL/GenBank/DDBJ whole genome shotgun (WGS) entry which is preliminary data.</text>
</comment>
<feature type="compositionally biased region" description="Low complexity" evidence="1">
    <location>
        <begin position="81"/>
        <end position="90"/>
    </location>
</feature>
<proteinExistence type="predicted"/>
<sequence>MERRQRQSSVDDAVIAADHLRVRKQLGEAAAVDVHVDGGGTSVSRSAPPSGTSAARRGPPASAGCTLGLLSLHLAADPGTQRRTSSSRTSCIREREGVSSSSPGAWLAGRRPQAEEHSLSPTRRRVDAGIDIMGSGGQGGDDGTPSGGEVWIIGYTATPQAEVCMAAPRSHLRCCICSNKGPRTPLRIISTWVKDIGGD</sequence>
<evidence type="ECO:0000313" key="3">
    <source>
        <dbReference type="Proteomes" id="UP000287651"/>
    </source>
</evidence>
<accession>A0A427A018</accession>
<organism evidence="2 3">
    <name type="scientific">Ensete ventricosum</name>
    <name type="common">Abyssinian banana</name>
    <name type="synonym">Musa ensete</name>
    <dbReference type="NCBI Taxonomy" id="4639"/>
    <lineage>
        <taxon>Eukaryota</taxon>
        <taxon>Viridiplantae</taxon>
        <taxon>Streptophyta</taxon>
        <taxon>Embryophyta</taxon>
        <taxon>Tracheophyta</taxon>
        <taxon>Spermatophyta</taxon>
        <taxon>Magnoliopsida</taxon>
        <taxon>Liliopsida</taxon>
        <taxon>Zingiberales</taxon>
        <taxon>Musaceae</taxon>
        <taxon>Ensete</taxon>
    </lineage>
</organism>
<gene>
    <name evidence="2" type="ORF">B296_00008107</name>
</gene>
<dbReference type="Proteomes" id="UP000287651">
    <property type="component" value="Unassembled WGS sequence"/>
</dbReference>